<dbReference type="GO" id="GO:0005829">
    <property type="term" value="C:cytosol"/>
    <property type="evidence" value="ECO:0007669"/>
    <property type="project" value="TreeGrafter"/>
</dbReference>
<dbReference type="CDD" id="cd18787">
    <property type="entry name" value="SF2_C_DEAD"/>
    <property type="match status" value="1"/>
</dbReference>
<dbReference type="CDD" id="cd00268">
    <property type="entry name" value="DEADc"/>
    <property type="match status" value="1"/>
</dbReference>
<evidence type="ECO:0000313" key="10">
    <source>
        <dbReference type="EMBL" id="QTC89656.1"/>
    </source>
</evidence>
<dbReference type="InterPro" id="IPR000629">
    <property type="entry name" value="RNA-helicase_DEAD-box_CS"/>
</dbReference>
<dbReference type="AlphaFoldDB" id="A0A975BY83"/>
<dbReference type="PANTHER" id="PTHR47959">
    <property type="entry name" value="ATP-DEPENDENT RNA HELICASE RHLE-RELATED"/>
    <property type="match status" value="1"/>
</dbReference>
<evidence type="ECO:0000256" key="7">
    <source>
        <dbReference type="SAM" id="MobiDB-lite"/>
    </source>
</evidence>
<comment type="similarity">
    <text evidence="5 6">Belongs to the DEAD box helicase family.</text>
</comment>
<dbReference type="InterPro" id="IPR012677">
    <property type="entry name" value="Nucleotide-bd_a/b_plait_sf"/>
</dbReference>
<evidence type="ECO:0000313" key="11">
    <source>
        <dbReference type="Proteomes" id="UP000663918"/>
    </source>
</evidence>
<feature type="domain" description="Helicase ATP-binding" evidence="8">
    <location>
        <begin position="29"/>
        <end position="205"/>
    </location>
</feature>
<keyword evidence="2 6" id="KW-0378">Hydrolase</keyword>
<evidence type="ECO:0000256" key="5">
    <source>
        <dbReference type="ARBA" id="ARBA00038437"/>
    </source>
</evidence>
<dbReference type="GO" id="GO:0003676">
    <property type="term" value="F:nucleic acid binding"/>
    <property type="evidence" value="ECO:0007669"/>
    <property type="project" value="InterPro"/>
</dbReference>
<dbReference type="GO" id="GO:0005524">
    <property type="term" value="F:ATP binding"/>
    <property type="evidence" value="ECO:0007669"/>
    <property type="project" value="UniProtKB-KW"/>
</dbReference>
<keyword evidence="4 6" id="KW-0067">ATP-binding</keyword>
<evidence type="ECO:0000256" key="3">
    <source>
        <dbReference type="ARBA" id="ARBA00022806"/>
    </source>
</evidence>
<dbReference type="InterPro" id="IPR005580">
    <property type="entry name" value="DbpA/CsdA_RNA-bd_dom"/>
</dbReference>
<dbReference type="PANTHER" id="PTHR47959:SF1">
    <property type="entry name" value="ATP-DEPENDENT RNA HELICASE DBPA"/>
    <property type="match status" value="1"/>
</dbReference>
<evidence type="ECO:0000256" key="4">
    <source>
        <dbReference type="ARBA" id="ARBA00022840"/>
    </source>
</evidence>
<proteinExistence type="inferred from homology"/>
<dbReference type="Pfam" id="PF00270">
    <property type="entry name" value="DEAD"/>
    <property type="match status" value="1"/>
</dbReference>
<reference evidence="10" key="1">
    <citation type="submission" date="2020-09" db="EMBL/GenBank/DDBJ databases">
        <title>Brevundimonas sp. LVF2 isolated from a puddle in Goettingen, Germany.</title>
        <authorList>
            <person name="Friedrich I."/>
            <person name="Klassen A."/>
            <person name="Hannes N."/>
            <person name="Schneider D."/>
            <person name="Hertel R."/>
            <person name="Daniel R."/>
        </authorList>
    </citation>
    <scope>NUCLEOTIDE SEQUENCE</scope>
    <source>
        <strain evidence="10">LVF2</strain>
    </source>
</reference>
<dbReference type="Gene3D" id="3.40.50.300">
    <property type="entry name" value="P-loop containing nucleotide triphosphate hydrolases"/>
    <property type="match status" value="2"/>
</dbReference>
<feature type="domain" description="Helicase C-terminal" evidence="9">
    <location>
        <begin position="235"/>
        <end position="378"/>
    </location>
</feature>
<dbReference type="InterPro" id="IPR027417">
    <property type="entry name" value="P-loop_NTPase"/>
</dbReference>
<keyword evidence="3 6" id="KW-0347">Helicase</keyword>
<dbReference type="SMART" id="SM00490">
    <property type="entry name" value="HELICc"/>
    <property type="match status" value="1"/>
</dbReference>
<dbReference type="InterPro" id="IPR001650">
    <property type="entry name" value="Helicase_C-like"/>
</dbReference>
<dbReference type="PROSITE" id="PS00039">
    <property type="entry name" value="DEAD_ATP_HELICASE"/>
    <property type="match status" value="1"/>
</dbReference>
<protein>
    <submittedName>
        <fullName evidence="10">DEAD/DEAH box helicase</fullName>
    </submittedName>
</protein>
<evidence type="ECO:0000256" key="2">
    <source>
        <dbReference type="ARBA" id="ARBA00022801"/>
    </source>
</evidence>
<dbReference type="SMART" id="SM00487">
    <property type="entry name" value="DEXDc"/>
    <property type="match status" value="1"/>
</dbReference>
<organism evidence="10 11">
    <name type="scientific">Brevundimonas goettingensis</name>
    <dbReference type="NCBI Taxonomy" id="2774190"/>
    <lineage>
        <taxon>Bacteria</taxon>
        <taxon>Pseudomonadati</taxon>
        <taxon>Pseudomonadota</taxon>
        <taxon>Alphaproteobacteria</taxon>
        <taxon>Caulobacterales</taxon>
        <taxon>Caulobacteraceae</taxon>
        <taxon>Brevundimonas</taxon>
    </lineage>
</organism>
<gene>
    <name evidence="10" type="ORF">IFJ75_10015</name>
</gene>
<dbReference type="KEGG" id="bgoe:IFJ75_10015"/>
<feature type="region of interest" description="Disordered" evidence="7">
    <location>
        <begin position="534"/>
        <end position="696"/>
    </location>
</feature>
<dbReference type="Gene3D" id="3.30.70.330">
    <property type="match status" value="1"/>
</dbReference>
<dbReference type="GO" id="GO:0016787">
    <property type="term" value="F:hydrolase activity"/>
    <property type="evidence" value="ECO:0007669"/>
    <property type="project" value="UniProtKB-KW"/>
</dbReference>
<dbReference type="CDD" id="cd12252">
    <property type="entry name" value="RRM_DbpA"/>
    <property type="match status" value="1"/>
</dbReference>
<dbReference type="GO" id="GO:0003724">
    <property type="term" value="F:RNA helicase activity"/>
    <property type="evidence" value="ECO:0007669"/>
    <property type="project" value="TreeGrafter"/>
</dbReference>
<dbReference type="InterPro" id="IPR050079">
    <property type="entry name" value="DEAD_box_RNA_helicase"/>
</dbReference>
<dbReference type="Proteomes" id="UP000663918">
    <property type="component" value="Chromosome"/>
</dbReference>
<keyword evidence="11" id="KW-1185">Reference proteome</keyword>
<keyword evidence="1 6" id="KW-0547">Nucleotide-binding</keyword>
<dbReference type="RefSeq" id="WP_207867810.1">
    <property type="nucleotide sequence ID" value="NZ_CP062222.1"/>
</dbReference>
<dbReference type="InterPro" id="IPR011545">
    <property type="entry name" value="DEAD/DEAH_box_helicase_dom"/>
</dbReference>
<evidence type="ECO:0000259" key="9">
    <source>
        <dbReference type="PROSITE" id="PS51194"/>
    </source>
</evidence>
<name>A0A975BY83_9CAUL</name>
<evidence type="ECO:0000259" key="8">
    <source>
        <dbReference type="PROSITE" id="PS51192"/>
    </source>
</evidence>
<accession>A0A975BY83</accession>
<evidence type="ECO:0000256" key="6">
    <source>
        <dbReference type="RuleBase" id="RU000492"/>
    </source>
</evidence>
<dbReference type="PROSITE" id="PS51194">
    <property type="entry name" value="HELICASE_CTER"/>
    <property type="match status" value="1"/>
</dbReference>
<sequence length="696" mass="75262">MPFPASHPALDLALSERGYAEPTPVQAAVLESEVGRDLLVSAQTGSGKTVAFGLALASTLIGDADRIEDNGAPAALIIAPTRELALQVSKELEWLYSKAGARIATCVGGMDPRAERRTLERGAAIVVGTPGRLKDHLERGALDLSGLKAVVLDEADEMLDMGFAEDLTFILDSAPAERRTLLFSATLARDIVQLARTYQRDAIRIDTVAGAGSHADIEYKAIRIAPNEVELGVVNVLRYFEAPGALVFANTRERVKHLTASLRERGFAVVGLSGELTQAARSEALQALRDGHARVCVATDVAARGLDLPDLGLVIHAEIPVNKATLLHRSGRTGRAGKKGVSVMMVSYTRRRKVELMLQSAGITAEWAGPPSAEMILEKDRERLLADPALTAPVDDAEALELGKLLLERTSAEQIAASLIRLYRQKLPSPEDVYDDDRMKRAQATGVNDRGQRDGPLTDFARGGDMAWFRINIGRDKNADPKWLLPTLCRLGHVTKGDIGSIKIFDRETKFEITKSAEAKFRAAIASGLEDGVTVNDAVAPGPKEKPASRWDKKPSGDGDRPERKPWAKKSEGGAPRGDKPAWKDREGGFEKKPWAKDAPAGEKKPWVKREDAAPAGEKKPWVKRDAPAHATDGDAKPKWVKRTKDAPTPEGKTAWVEKPKGPKKAWAPRSDAAPAPAGDKPWTGKPFKGKKKSNG</sequence>
<dbReference type="Pfam" id="PF03880">
    <property type="entry name" value="DbpA"/>
    <property type="match status" value="1"/>
</dbReference>
<dbReference type="EMBL" id="CP062222">
    <property type="protein sequence ID" value="QTC89656.1"/>
    <property type="molecule type" value="Genomic_DNA"/>
</dbReference>
<dbReference type="PROSITE" id="PS51192">
    <property type="entry name" value="HELICASE_ATP_BIND_1"/>
    <property type="match status" value="1"/>
</dbReference>
<feature type="compositionally biased region" description="Basic and acidic residues" evidence="7">
    <location>
        <begin position="543"/>
        <end position="648"/>
    </location>
</feature>
<dbReference type="SUPFAM" id="SSF52540">
    <property type="entry name" value="P-loop containing nucleoside triphosphate hydrolases"/>
    <property type="match status" value="1"/>
</dbReference>
<dbReference type="InterPro" id="IPR014001">
    <property type="entry name" value="Helicase_ATP-bd"/>
</dbReference>
<dbReference type="Pfam" id="PF00271">
    <property type="entry name" value="Helicase_C"/>
    <property type="match status" value="1"/>
</dbReference>
<evidence type="ECO:0000256" key="1">
    <source>
        <dbReference type="ARBA" id="ARBA00022741"/>
    </source>
</evidence>
<dbReference type="InterPro" id="IPR044742">
    <property type="entry name" value="DEAD/DEAH_RhlB"/>
</dbReference>